<comment type="caution">
    <text evidence="9">The sequence shown here is derived from an EMBL/GenBank/DDBJ whole genome shotgun (WGS) entry which is preliminary data.</text>
</comment>
<dbReference type="Gene3D" id="3.40.710.10">
    <property type="entry name" value="DD-peptidase/beta-lactamase superfamily"/>
    <property type="match status" value="1"/>
</dbReference>
<feature type="signal peptide" evidence="7">
    <location>
        <begin position="1"/>
        <end position="42"/>
    </location>
</feature>
<dbReference type="PANTHER" id="PTHR30627">
    <property type="entry name" value="PEPTIDOGLYCAN D,D-TRANSPEPTIDASE"/>
    <property type="match status" value="1"/>
</dbReference>
<keyword evidence="10" id="KW-1185">Reference proteome</keyword>
<evidence type="ECO:0000256" key="1">
    <source>
        <dbReference type="ARBA" id="ARBA00007898"/>
    </source>
</evidence>
<dbReference type="Pfam" id="PF00905">
    <property type="entry name" value="Transpeptidase"/>
    <property type="match status" value="1"/>
</dbReference>
<name>A0A2U0ULU7_9BACT</name>
<feature type="chain" id="PRO_5015711890" description="Beta-lactamase" evidence="7">
    <location>
        <begin position="43"/>
        <end position="409"/>
    </location>
</feature>
<reference evidence="9 10" key="1">
    <citation type="submission" date="2018-05" db="EMBL/GenBank/DDBJ databases">
        <title>Genomic Encyclopedia of Type Strains, Phase IV (KMG-IV): sequencing the most valuable type-strain genomes for metagenomic binning, comparative biology and taxonomic classification.</title>
        <authorList>
            <person name="Goeker M."/>
        </authorList>
    </citation>
    <scope>NUCLEOTIDE SEQUENCE [LARGE SCALE GENOMIC DNA]</scope>
    <source>
        <strain evidence="9 10">DSM 100333</strain>
    </source>
</reference>
<dbReference type="InterPro" id="IPR002137">
    <property type="entry name" value="Beta-lactam_class-D_AS"/>
</dbReference>
<comment type="catalytic activity">
    <reaction evidence="6">
        <text>a beta-lactam + H2O = a substituted beta-amino acid</text>
        <dbReference type="Rhea" id="RHEA:20401"/>
        <dbReference type="ChEBI" id="CHEBI:15377"/>
        <dbReference type="ChEBI" id="CHEBI:35627"/>
        <dbReference type="ChEBI" id="CHEBI:140347"/>
        <dbReference type="EC" id="3.5.2.6"/>
    </reaction>
</comment>
<dbReference type="Proteomes" id="UP000245870">
    <property type="component" value="Unassembled WGS sequence"/>
</dbReference>
<gene>
    <name evidence="9" type="ORF">C7379_102138</name>
</gene>
<protein>
    <recommendedName>
        <fullName evidence="2 6">Beta-lactamase</fullName>
        <ecNumber evidence="2 6">3.5.2.6</ecNumber>
    </recommendedName>
</protein>
<evidence type="ECO:0000256" key="3">
    <source>
        <dbReference type="ARBA" id="ARBA00022729"/>
    </source>
</evidence>
<evidence type="ECO:0000259" key="8">
    <source>
        <dbReference type="Pfam" id="PF00905"/>
    </source>
</evidence>
<keyword evidence="3 7" id="KW-0732">Signal</keyword>
<sequence>MTREAVGASLAIATGAARFKTTQMIRFKTLILSMFVACAALAQDLPTDGPLTIDPKLQALGKRLLRGKQGSMVAIEPATGRILALVSADRVGEDINRAISKEYSPGSTFKVAQALAMLSEGTLKPETIYPCNKGFTFGGIHIGCHAHRSPLDLVGALGYSCNAYFCKAFQEMVDNKAVYPTKQSAIDQWNAYMQSMGLGEPLGVDLPGEVAGHVPNAASLSALHGNWNGSTVMWMGMGQGEVTTTPLQLCNLAAMIANRGFFFTPRIHQSTADHPLDDTRTRSRQCLAKPWAIDYVIQGMRLAVKHGTAARIDTPAYKICGKTGTAENEGADHSIFMGFAPMNSPRIAVSVFVENGGFGADLAAPLAALMIEQYLMGNLSAKSKRRAAKWETKKVKVTPVEKTVSFDDL</sequence>
<dbReference type="AlphaFoldDB" id="A0A2U0ULU7"/>
<dbReference type="PROSITE" id="PS00337">
    <property type="entry name" value="BETA_LACTAMASE_D"/>
    <property type="match status" value="1"/>
</dbReference>
<evidence type="ECO:0000256" key="2">
    <source>
        <dbReference type="ARBA" id="ARBA00012865"/>
    </source>
</evidence>
<dbReference type="SUPFAM" id="SSF56601">
    <property type="entry name" value="beta-lactamase/transpeptidase-like"/>
    <property type="match status" value="1"/>
</dbReference>
<dbReference type="GO" id="GO:0046677">
    <property type="term" value="P:response to antibiotic"/>
    <property type="evidence" value="ECO:0007669"/>
    <property type="project" value="UniProtKB-UniRule"/>
</dbReference>
<evidence type="ECO:0000256" key="7">
    <source>
        <dbReference type="SAM" id="SignalP"/>
    </source>
</evidence>
<dbReference type="RefSeq" id="WP_243406677.1">
    <property type="nucleotide sequence ID" value="NZ_CAMQYP010000032.1"/>
</dbReference>
<dbReference type="GO" id="GO:0008800">
    <property type="term" value="F:beta-lactamase activity"/>
    <property type="evidence" value="ECO:0007669"/>
    <property type="project" value="UniProtKB-UniRule"/>
</dbReference>
<comment type="similarity">
    <text evidence="1 6">Belongs to the class-D beta-lactamase family.</text>
</comment>
<feature type="domain" description="Penicillin-binding protein transpeptidase" evidence="8">
    <location>
        <begin position="70"/>
        <end position="368"/>
    </location>
</feature>
<dbReference type="GO" id="GO:0005886">
    <property type="term" value="C:plasma membrane"/>
    <property type="evidence" value="ECO:0007669"/>
    <property type="project" value="TreeGrafter"/>
</dbReference>
<evidence type="ECO:0000256" key="5">
    <source>
        <dbReference type="ARBA" id="ARBA00023251"/>
    </source>
</evidence>
<dbReference type="InterPro" id="IPR050515">
    <property type="entry name" value="Beta-lactam/transpept"/>
</dbReference>
<dbReference type="InterPro" id="IPR001460">
    <property type="entry name" value="PCN-bd_Tpept"/>
</dbReference>
<dbReference type="PANTHER" id="PTHR30627:SF2">
    <property type="entry name" value="PEPTIDOGLYCAN D,D-TRANSPEPTIDASE MRDA"/>
    <property type="match status" value="1"/>
</dbReference>
<dbReference type="GO" id="GO:0008658">
    <property type="term" value="F:penicillin binding"/>
    <property type="evidence" value="ECO:0007669"/>
    <property type="project" value="InterPro"/>
</dbReference>
<dbReference type="GO" id="GO:0071972">
    <property type="term" value="F:peptidoglycan L,D-transpeptidase activity"/>
    <property type="evidence" value="ECO:0007669"/>
    <property type="project" value="TreeGrafter"/>
</dbReference>
<dbReference type="EMBL" id="QENY01000002">
    <property type="protein sequence ID" value="PVX58619.1"/>
    <property type="molecule type" value="Genomic_DNA"/>
</dbReference>
<evidence type="ECO:0000313" key="10">
    <source>
        <dbReference type="Proteomes" id="UP000245870"/>
    </source>
</evidence>
<dbReference type="EC" id="3.5.2.6" evidence="2 6"/>
<keyword evidence="5 6" id="KW-0046">Antibiotic resistance</keyword>
<evidence type="ECO:0000313" key="9">
    <source>
        <dbReference type="EMBL" id="PVX58619.1"/>
    </source>
</evidence>
<accession>A0A2U0ULU7</accession>
<dbReference type="GO" id="GO:0071555">
    <property type="term" value="P:cell wall organization"/>
    <property type="evidence" value="ECO:0007669"/>
    <property type="project" value="TreeGrafter"/>
</dbReference>
<dbReference type="GO" id="GO:0017001">
    <property type="term" value="P:antibiotic catabolic process"/>
    <property type="evidence" value="ECO:0007669"/>
    <property type="project" value="InterPro"/>
</dbReference>
<dbReference type="InterPro" id="IPR012338">
    <property type="entry name" value="Beta-lactam/transpept-like"/>
</dbReference>
<evidence type="ECO:0000256" key="4">
    <source>
        <dbReference type="ARBA" id="ARBA00022801"/>
    </source>
</evidence>
<evidence type="ECO:0000256" key="6">
    <source>
        <dbReference type="RuleBase" id="RU361140"/>
    </source>
</evidence>
<organism evidence="9 10">
    <name type="scientific">Hallella colorans</name>
    <dbReference type="NCBI Taxonomy" id="1703337"/>
    <lineage>
        <taxon>Bacteria</taxon>
        <taxon>Pseudomonadati</taxon>
        <taxon>Bacteroidota</taxon>
        <taxon>Bacteroidia</taxon>
        <taxon>Bacteroidales</taxon>
        <taxon>Prevotellaceae</taxon>
        <taxon>Hallella</taxon>
    </lineage>
</organism>
<keyword evidence="4 6" id="KW-0378">Hydrolase</keyword>
<proteinExistence type="inferred from homology"/>